<comment type="function">
    <text evidence="5">Plays a role in cell envelope biogenesis, maintenance of cell envelope integrity and membrane homeostasis.</text>
</comment>
<name>A0ABW0RUN5_9BURK</name>
<evidence type="ECO:0000313" key="7">
    <source>
        <dbReference type="Proteomes" id="UP001596086"/>
    </source>
</evidence>
<comment type="similarity">
    <text evidence="5">Belongs to the YciB family.</text>
</comment>
<feature type="transmembrane region" description="Helical" evidence="5">
    <location>
        <begin position="78"/>
        <end position="97"/>
    </location>
</feature>
<dbReference type="NCBIfam" id="NF001325">
    <property type="entry name" value="PRK00259.1-3"/>
    <property type="match status" value="1"/>
</dbReference>
<dbReference type="PANTHER" id="PTHR36917:SF1">
    <property type="entry name" value="INNER MEMBRANE-SPANNING PROTEIN YCIB"/>
    <property type="match status" value="1"/>
</dbReference>
<protein>
    <recommendedName>
        <fullName evidence="5">Inner membrane-spanning protein YciB</fullName>
    </recommendedName>
</protein>
<reference evidence="7" key="1">
    <citation type="journal article" date="2019" name="Int. J. Syst. Evol. Microbiol.">
        <title>The Global Catalogue of Microorganisms (GCM) 10K type strain sequencing project: providing services to taxonomists for standard genome sequencing and annotation.</title>
        <authorList>
            <consortium name="The Broad Institute Genomics Platform"/>
            <consortium name="The Broad Institute Genome Sequencing Center for Infectious Disease"/>
            <person name="Wu L."/>
            <person name="Ma J."/>
        </authorList>
    </citation>
    <scope>NUCLEOTIDE SEQUENCE [LARGE SCALE GENOMIC DNA]</scope>
    <source>
        <strain evidence="7">CGMCC 4.5798</strain>
    </source>
</reference>
<evidence type="ECO:0000256" key="5">
    <source>
        <dbReference type="HAMAP-Rule" id="MF_00189"/>
    </source>
</evidence>
<dbReference type="PANTHER" id="PTHR36917">
    <property type="entry name" value="INTRACELLULAR SEPTATION PROTEIN A-RELATED"/>
    <property type="match status" value="1"/>
</dbReference>
<keyword evidence="4 5" id="KW-0472">Membrane</keyword>
<dbReference type="InterPro" id="IPR006008">
    <property type="entry name" value="YciB"/>
</dbReference>
<feature type="transmembrane region" description="Helical" evidence="5">
    <location>
        <begin position="51"/>
        <end position="71"/>
    </location>
</feature>
<dbReference type="Proteomes" id="UP001596086">
    <property type="component" value="Unassembled WGS sequence"/>
</dbReference>
<comment type="subcellular location">
    <subcellularLocation>
        <location evidence="5">Cell inner membrane</location>
        <topology evidence="5">Multi-pass membrane protein</topology>
    </subcellularLocation>
</comment>
<comment type="caution">
    <text evidence="6">The sequence shown here is derived from an EMBL/GenBank/DDBJ whole genome shotgun (WGS) entry which is preliminary data.</text>
</comment>
<dbReference type="HAMAP" id="MF_00189">
    <property type="entry name" value="YciB"/>
    <property type="match status" value="1"/>
</dbReference>
<evidence type="ECO:0000313" key="6">
    <source>
        <dbReference type="EMBL" id="MFC5547163.1"/>
    </source>
</evidence>
<evidence type="ECO:0000256" key="4">
    <source>
        <dbReference type="ARBA" id="ARBA00023136"/>
    </source>
</evidence>
<keyword evidence="2 5" id="KW-0812">Transmembrane</keyword>
<feature type="transmembrane region" description="Helical" evidence="5">
    <location>
        <begin position="150"/>
        <end position="171"/>
    </location>
</feature>
<dbReference type="Pfam" id="PF04279">
    <property type="entry name" value="IspA"/>
    <property type="match status" value="1"/>
</dbReference>
<evidence type="ECO:0000256" key="3">
    <source>
        <dbReference type="ARBA" id="ARBA00022989"/>
    </source>
</evidence>
<dbReference type="RefSeq" id="WP_379765932.1">
    <property type="nucleotide sequence ID" value="NZ_JBHSMZ010000001.1"/>
</dbReference>
<gene>
    <name evidence="5" type="primary">yciB</name>
    <name evidence="6" type="ORF">ACFPO9_01375</name>
</gene>
<dbReference type="EMBL" id="JBHSMZ010000001">
    <property type="protein sequence ID" value="MFC5547163.1"/>
    <property type="molecule type" value="Genomic_DNA"/>
</dbReference>
<keyword evidence="7" id="KW-1185">Reference proteome</keyword>
<feature type="transmembrane region" description="Helical" evidence="5">
    <location>
        <begin position="109"/>
        <end position="130"/>
    </location>
</feature>
<evidence type="ECO:0000256" key="2">
    <source>
        <dbReference type="ARBA" id="ARBA00022692"/>
    </source>
</evidence>
<keyword evidence="1 5" id="KW-1003">Cell membrane</keyword>
<feature type="transmembrane region" description="Helical" evidence="5">
    <location>
        <begin position="177"/>
        <end position="196"/>
    </location>
</feature>
<keyword evidence="5" id="KW-0997">Cell inner membrane</keyword>
<accession>A0ABW0RUN5</accession>
<organism evidence="6 7">
    <name type="scientific">Massilia aerilata</name>
    <dbReference type="NCBI Taxonomy" id="453817"/>
    <lineage>
        <taxon>Bacteria</taxon>
        <taxon>Pseudomonadati</taxon>
        <taxon>Pseudomonadota</taxon>
        <taxon>Betaproteobacteria</taxon>
        <taxon>Burkholderiales</taxon>
        <taxon>Oxalobacteraceae</taxon>
        <taxon>Telluria group</taxon>
        <taxon>Massilia</taxon>
    </lineage>
</organism>
<sequence>MKFLFDLFPVILFFAVFKVADGNQEAAHALAVQLMGWMVAGGALTPAQSPIMLATAVGIVATVLQIGYLIARGRKVDGTLWLSLGVIAVMGGATIYFHDEKFILWKPTILYWAFALALLIGQVGFGNNLIRKVMEAQIKLPESVWPKVNVAWMVFFALVGVLNLFMAFVVFKDNFSAWVSFKLFGVTGIFFAFIVIQTLMLSKHIQEHEQGDA</sequence>
<evidence type="ECO:0000256" key="1">
    <source>
        <dbReference type="ARBA" id="ARBA00022475"/>
    </source>
</evidence>
<proteinExistence type="inferred from homology"/>
<keyword evidence="3 5" id="KW-1133">Transmembrane helix</keyword>